<reference evidence="2" key="2">
    <citation type="submission" date="2021-04" db="EMBL/GenBank/DDBJ databases">
        <authorList>
            <person name="Gilroy R."/>
        </authorList>
    </citation>
    <scope>NUCLEOTIDE SEQUENCE</scope>
    <source>
        <strain evidence="2">ChiSjej3B21-8574</strain>
    </source>
</reference>
<dbReference type="AlphaFoldDB" id="A0A9D2PID5"/>
<protein>
    <submittedName>
        <fullName evidence="2">NAD(P)H-dependent oxidoreductase</fullName>
    </submittedName>
</protein>
<accession>A0A9D2PID5</accession>
<dbReference type="PROSITE" id="PS50902">
    <property type="entry name" value="FLAVODOXIN_LIKE"/>
    <property type="match status" value="1"/>
</dbReference>
<dbReference type="EMBL" id="DWWD01000030">
    <property type="protein sequence ID" value="HJC50482.1"/>
    <property type="molecule type" value="Genomic_DNA"/>
</dbReference>
<dbReference type="GO" id="GO:0010181">
    <property type="term" value="F:FMN binding"/>
    <property type="evidence" value="ECO:0007669"/>
    <property type="project" value="InterPro"/>
</dbReference>
<evidence type="ECO:0000313" key="2">
    <source>
        <dbReference type="EMBL" id="HJC50482.1"/>
    </source>
</evidence>
<dbReference type="Pfam" id="PF12682">
    <property type="entry name" value="Flavodoxin_4"/>
    <property type="match status" value="1"/>
</dbReference>
<dbReference type="InterPro" id="IPR029039">
    <property type="entry name" value="Flavoprotein-like_sf"/>
</dbReference>
<name>A0A9D2PID5_9FIRM</name>
<dbReference type="SUPFAM" id="SSF52218">
    <property type="entry name" value="Flavoproteins"/>
    <property type="match status" value="1"/>
</dbReference>
<proteinExistence type="predicted"/>
<organism evidence="2 3">
    <name type="scientific">Candidatus Anaerostipes avistercoris</name>
    <dbReference type="NCBI Taxonomy" id="2838462"/>
    <lineage>
        <taxon>Bacteria</taxon>
        <taxon>Bacillati</taxon>
        <taxon>Bacillota</taxon>
        <taxon>Clostridia</taxon>
        <taxon>Lachnospirales</taxon>
        <taxon>Lachnospiraceae</taxon>
        <taxon>Anaerostipes</taxon>
    </lineage>
</organism>
<evidence type="ECO:0000259" key="1">
    <source>
        <dbReference type="PROSITE" id="PS50902"/>
    </source>
</evidence>
<gene>
    <name evidence="2" type="ORF">H9754_07945</name>
</gene>
<feature type="domain" description="Flavodoxin-like" evidence="1">
    <location>
        <begin position="5"/>
        <end position="162"/>
    </location>
</feature>
<dbReference type="Gene3D" id="3.40.50.360">
    <property type="match status" value="1"/>
</dbReference>
<dbReference type="PANTHER" id="PTHR39201:SF1">
    <property type="entry name" value="FLAVODOXIN-LIKE DOMAIN-CONTAINING PROTEIN"/>
    <property type="match status" value="1"/>
</dbReference>
<dbReference type="PANTHER" id="PTHR39201">
    <property type="entry name" value="EXPORTED PROTEIN-RELATED"/>
    <property type="match status" value="1"/>
</dbReference>
<reference evidence="2" key="1">
    <citation type="journal article" date="2021" name="PeerJ">
        <title>Extensive microbial diversity within the chicken gut microbiome revealed by metagenomics and culture.</title>
        <authorList>
            <person name="Gilroy R."/>
            <person name="Ravi A."/>
            <person name="Getino M."/>
            <person name="Pursley I."/>
            <person name="Horton D.L."/>
            <person name="Alikhan N.F."/>
            <person name="Baker D."/>
            <person name="Gharbi K."/>
            <person name="Hall N."/>
            <person name="Watson M."/>
            <person name="Adriaenssens E.M."/>
            <person name="Foster-Nyarko E."/>
            <person name="Jarju S."/>
            <person name="Secka A."/>
            <person name="Antonio M."/>
            <person name="Oren A."/>
            <person name="Chaudhuri R.R."/>
            <person name="La Ragione R."/>
            <person name="Hildebrand F."/>
            <person name="Pallen M.J."/>
        </authorList>
    </citation>
    <scope>NUCLEOTIDE SEQUENCE</scope>
    <source>
        <strain evidence="2">ChiSjej3B21-8574</strain>
    </source>
</reference>
<dbReference type="Proteomes" id="UP000823904">
    <property type="component" value="Unassembled WGS sequence"/>
</dbReference>
<dbReference type="GO" id="GO:0016651">
    <property type="term" value="F:oxidoreductase activity, acting on NAD(P)H"/>
    <property type="evidence" value="ECO:0007669"/>
    <property type="project" value="UniProtKB-ARBA"/>
</dbReference>
<sequence length="169" mass="19007">MKKIVVIYYSWSNGNTKRIAEQLSRETGADLVRIDTVKPYEGSHDDVVAQGHREVNEGYKPQIKPVDVDLSQYDIIAVGTPTWWYTMAPAVHTFLDQTDFTGKTVIPFMTNGGWPGHVIKDMKKACKGASFACEMEIKFDSSGGDHLETPEKDIDAWVEQVRKEVNQNA</sequence>
<dbReference type="InterPro" id="IPR008254">
    <property type="entry name" value="Flavodoxin/NO_synth"/>
</dbReference>
<comment type="caution">
    <text evidence="2">The sequence shown here is derived from an EMBL/GenBank/DDBJ whole genome shotgun (WGS) entry which is preliminary data.</text>
</comment>
<evidence type="ECO:0000313" key="3">
    <source>
        <dbReference type="Proteomes" id="UP000823904"/>
    </source>
</evidence>